<dbReference type="KEGG" id="mdb:OVN18_00950"/>
<evidence type="ECO:0000256" key="2">
    <source>
        <dbReference type="ARBA" id="ARBA00023315"/>
    </source>
</evidence>
<name>A0A9E8ML53_9MICO</name>
<keyword evidence="1" id="KW-0808">Transferase</keyword>
<sequence length="154" mass="17064">MSESTPAQATIVRTIEPGDRAAWQRLFLAYGEFYETAFIPAVIDGVWAWLMDARHPQRALVAVRGTEIIGFAHFRAQPDTFTAADGWFLDDLYTDPAHRGAGAATALVEAIAAEAGSAGGGTLRWITADDNERAQRVYDRIATRTRWVTYEREC</sequence>
<evidence type="ECO:0000313" key="5">
    <source>
        <dbReference type="Proteomes" id="UP001164706"/>
    </source>
</evidence>
<dbReference type="PROSITE" id="PS51186">
    <property type="entry name" value="GNAT"/>
    <property type="match status" value="1"/>
</dbReference>
<evidence type="ECO:0000259" key="3">
    <source>
        <dbReference type="PROSITE" id="PS51186"/>
    </source>
</evidence>
<dbReference type="RefSeq" id="WP_267781403.1">
    <property type="nucleotide sequence ID" value="NZ_CP113089.1"/>
</dbReference>
<dbReference type="CDD" id="cd04301">
    <property type="entry name" value="NAT_SF"/>
    <property type="match status" value="1"/>
</dbReference>
<protein>
    <submittedName>
        <fullName evidence="4">GNAT family N-acetyltransferase</fullName>
    </submittedName>
</protein>
<feature type="domain" description="N-acetyltransferase" evidence="3">
    <location>
        <begin position="10"/>
        <end position="154"/>
    </location>
</feature>
<evidence type="ECO:0000313" key="4">
    <source>
        <dbReference type="EMBL" id="WAB81625.1"/>
    </source>
</evidence>
<dbReference type="GO" id="GO:0016747">
    <property type="term" value="F:acyltransferase activity, transferring groups other than amino-acyl groups"/>
    <property type="evidence" value="ECO:0007669"/>
    <property type="project" value="InterPro"/>
</dbReference>
<dbReference type="SUPFAM" id="SSF55729">
    <property type="entry name" value="Acyl-CoA N-acyltransferases (Nat)"/>
    <property type="match status" value="1"/>
</dbReference>
<accession>A0A9E8ML53</accession>
<dbReference type="Pfam" id="PF00583">
    <property type="entry name" value="Acetyltransf_1"/>
    <property type="match status" value="1"/>
</dbReference>
<keyword evidence="5" id="KW-1185">Reference proteome</keyword>
<dbReference type="PANTHER" id="PTHR43877">
    <property type="entry name" value="AMINOALKYLPHOSPHONATE N-ACETYLTRANSFERASE-RELATED-RELATED"/>
    <property type="match status" value="1"/>
</dbReference>
<keyword evidence="2" id="KW-0012">Acyltransferase</keyword>
<dbReference type="InterPro" id="IPR016181">
    <property type="entry name" value="Acyl_CoA_acyltransferase"/>
</dbReference>
<gene>
    <name evidence="4" type="ORF">OVN18_00950</name>
</gene>
<dbReference type="EMBL" id="CP113089">
    <property type="protein sequence ID" value="WAB81625.1"/>
    <property type="molecule type" value="Genomic_DNA"/>
</dbReference>
<proteinExistence type="predicted"/>
<dbReference type="AlphaFoldDB" id="A0A9E8ML53"/>
<dbReference type="Proteomes" id="UP001164706">
    <property type="component" value="Chromosome"/>
</dbReference>
<dbReference type="Gene3D" id="3.40.630.30">
    <property type="match status" value="1"/>
</dbReference>
<reference evidence="4" key="1">
    <citation type="submission" date="2022-11" db="EMBL/GenBank/DDBJ databases">
        <title>Description of Microcella daejonensis nov. sp, isolated from riverside soil.</title>
        <authorList>
            <person name="Molina K.M."/>
            <person name="Kim S.B."/>
        </authorList>
    </citation>
    <scope>NUCLEOTIDE SEQUENCE</scope>
    <source>
        <strain evidence="4">MMS21-STM12</strain>
    </source>
</reference>
<dbReference type="InterPro" id="IPR000182">
    <property type="entry name" value="GNAT_dom"/>
</dbReference>
<organism evidence="4 5">
    <name type="scientific">Microcella daejeonensis</name>
    <dbReference type="NCBI Taxonomy" id="2994971"/>
    <lineage>
        <taxon>Bacteria</taxon>
        <taxon>Bacillati</taxon>
        <taxon>Actinomycetota</taxon>
        <taxon>Actinomycetes</taxon>
        <taxon>Micrococcales</taxon>
        <taxon>Microbacteriaceae</taxon>
        <taxon>Microcella</taxon>
    </lineage>
</organism>
<evidence type="ECO:0000256" key="1">
    <source>
        <dbReference type="ARBA" id="ARBA00022679"/>
    </source>
</evidence>
<dbReference type="PANTHER" id="PTHR43877:SF1">
    <property type="entry name" value="ACETYLTRANSFERASE"/>
    <property type="match status" value="1"/>
</dbReference>
<dbReference type="InterPro" id="IPR050832">
    <property type="entry name" value="Bact_Acetyltransf"/>
</dbReference>